<evidence type="ECO:0000313" key="3">
    <source>
        <dbReference type="EMBL" id="TDL23009.1"/>
    </source>
</evidence>
<dbReference type="AlphaFoldDB" id="A0A4Y7Q7X6"/>
<dbReference type="SUPFAM" id="SSF101489">
    <property type="entry name" value="Eukaryotic initiation factor 4f subunit eIF4g, eIF4e-binding domain"/>
    <property type="match status" value="1"/>
</dbReference>
<dbReference type="Proteomes" id="UP000294933">
    <property type="component" value="Unassembled WGS sequence"/>
</dbReference>
<feature type="compositionally biased region" description="Basic and acidic residues" evidence="1">
    <location>
        <begin position="23"/>
        <end position="35"/>
    </location>
</feature>
<dbReference type="EMBL" id="ML170172">
    <property type="protein sequence ID" value="TDL23009.1"/>
    <property type="molecule type" value="Genomic_DNA"/>
</dbReference>
<keyword evidence="4" id="KW-1185">Reference proteome</keyword>
<dbReference type="Pfam" id="PF12152">
    <property type="entry name" value="eIF_4G1"/>
    <property type="match status" value="1"/>
</dbReference>
<dbReference type="Gene3D" id="1.20.970.30">
    <property type="entry name" value="eIF4G, eIF4E-binding domain"/>
    <property type="match status" value="1"/>
</dbReference>
<evidence type="ECO:0000256" key="1">
    <source>
        <dbReference type="SAM" id="MobiDB-lite"/>
    </source>
</evidence>
<organism evidence="3 4">
    <name type="scientific">Rickenella mellea</name>
    <dbReference type="NCBI Taxonomy" id="50990"/>
    <lineage>
        <taxon>Eukaryota</taxon>
        <taxon>Fungi</taxon>
        <taxon>Dikarya</taxon>
        <taxon>Basidiomycota</taxon>
        <taxon>Agaricomycotina</taxon>
        <taxon>Agaricomycetes</taxon>
        <taxon>Hymenochaetales</taxon>
        <taxon>Rickenellaceae</taxon>
        <taxon>Rickenella</taxon>
    </lineage>
</organism>
<gene>
    <name evidence="3" type="ORF">BD410DRAFT_721875</name>
</gene>
<name>A0A4Y7Q7X6_9AGAM</name>
<dbReference type="STRING" id="50990.A0A4Y7Q7X6"/>
<protein>
    <recommendedName>
        <fullName evidence="2">Eukaryotic translation initiation factor 4G1 eIF4E-binding domain-containing protein</fullName>
    </recommendedName>
</protein>
<proteinExistence type="predicted"/>
<dbReference type="VEuPathDB" id="FungiDB:BD410DRAFT_721875"/>
<sequence>MESEEAKKQRLQQQEEEANANAKKAEVRRAEEGKARPVQNGCPTPGPINIPGASRSAHPASFLSALASARHIQGVRQIVYPEGVHGPMAELNVNASGGKFRYDRDFLLQFMKVCTEKPDKLPPLDAIGLKHADQ</sequence>
<feature type="domain" description="Eukaryotic translation initiation factor 4G1 eIF4E-binding" evidence="2">
    <location>
        <begin position="56"/>
        <end position="119"/>
    </location>
</feature>
<accession>A0A4Y7Q7X6</accession>
<dbReference type="InterPro" id="IPR036211">
    <property type="entry name" value="eIF4G_eIF4E-bd_sf"/>
</dbReference>
<feature type="non-terminal residue" evidence="3">
    <location>
        <position position="134"/>
    </location>
</feature>
<dbReference type="OrthoDB" id="514777at2759"/>
<evidence type="ECO:0000259" key="2">
    <source>
        <dbReference type="Pfam" id="PF12152"/>
    </source>
</evidence>
<dbReference type="InterPro" id="IPR022745">
    <property type="entry name" value="eIF4G1_eIF4E-bd"/>
</dbReference>
<evidence type="ECO:0000313" key="4">
    <source>
        <dbReference type="Proteomes" id="UP000294933"/>
    </source>
</evidence>
<reference evidence="3 4" key="1">
    <citation type="submission" date="2018-06" db="EMBL/GenBank/DDBJ databases">
        <title>A transcriptomic atlas of mushroom development highlights an independent origin of complex multicellularity.</title>
        <authorList>
            <consortium name="DOE Joint Genome Institute"/>
            <person name="Krizsan K."/>
            <person name="Almasi E."/>
            <person name="Merenyi Z."/>
            <person name="Sahu N."/>
            <person name="Viragh M."/>
            <person name="Koszo T."/>
            <person name="Mondo S."/>
            <person name="Kiss B."/>
            <person name="Balint B."/>
            <person name="Kues U."/>
            <person name="Barry K."/>
            <person name="Hegedus J.C."/>
            <person name="Henrissat B."/>
            <person name="Johnson J."/>
            <person name="Lipzen A."/>
            <person name="Ohm R."/>
            <person name="Nagy I."/>
            <person name="Pangilinan J."/>
            <person name="Yan J."/>
            <person name="Xiong Y."/>
            <person name="Grigoriev I.V."/>
            <person name="Hibbett D.S."/>
            <person name="Nagy L.G."/>
        </authorList>
    </citation>
    <scope>NUCLEOTIDE SEQUENCE [LARGE SCALE GENOMIC DNA]</scope>
    <source>
        <strain evidence="3 4">SZMC22713</strain>
    </source>
</reference>
<feature type="region of interest" description="Disordered" evidence="1">
    <location>
        <begin position="1"/>
        <end position="56"/>
    </location>
</feature>